<evidence type="ECO:0000313" key="6">
    <source>
        <dbReference type="Proteomes" id="UP001501671"/>
    </source>
</evidence>
<dbReference type="CDD" id="cd03316">
    <property type="entry name" value="MR_like"/>
    <property type="match status" value="1"/>
</dbReference>
<dbReference type="PANTHER" id="PTHR13794">
    <property type="entry name" value="ENOLASE SUPERFAMILY, MANDELATE RACEMASE"/>
    <property type="match status" value="1"/>
</dbReference>
<dbReference type="SUPFAM" id="SSF54826">
    <property type="entry name" value="Enolase N-terminal domain-like"/>
    <property type="match status" value="1"/>
</dbReference>
<feature type="domain" description="Mandelate racemase/muconate lactonizing enzyme C-terminal" evidence="4">
    <location>
        <begin position="142"/>
        <end position="252"/>
    </location>
</feature>
<dbReference type="InterPro" id="IPR013341">
    <property type="entry name" value="Mandelate_racemase_N_dom"/>
</dbReference>
<sequence>MIIEHIEAKALRVPVTLDFAGIRKSSSMGLCLASVRTDDGLVGHGISAISNEAVVAAAVNHVAAPALAGLDPLRREMIWDRLYWLLSPRGQTGHASHAIAAVDNALWDIAGKRFGAPIWRLLGAAREKVQAYVTFGYPFFDIDELAQAARYWHARGEHRLKMVVGFQGLQNRDAGRPPAAIVAEDARRVHAVRQAVGDEASLYIDANCSLDAVHAADLCRLIEADRIAFFEEPVTQNDVRQMADLRRRTGVALAAGQNEGLIHRFRDLLLAGAVDYLQPNVVIGGGITQCVRIAGLAQAFNVPIVNGGAWPFHNMHLHAGLAHGTMVEYHHLSVEVCKKVFVGLPELEGGYLRLPEAPGFGFEPDPAALAEFAR</sequence>
<dbReference type="InterPro" id="IPR029065">
    <property type="entry name" value="Enolase_C-like"/>
</dbReference>
<dbReference type="InterPro" id="IPR013342">
    <property type="entry name" value="Mandelate_racemase_C"/>
</dbReference>
<dbReference type="Pfam" id="PF02746">
    <property type="entry name" value="MR_MLE_N"/>
    <property type="match status" value="1"/>
</dbReference>
<dbReference type="EMBL" id="BAABFO010000017">
    <property type="protein sequence ID" value="GAA4337542.1"/>
    <property type="molecule type" value="Genomic_DNA"/>
</dbReference>
<comment type="cofactor">
    <cofactor evidence="1">
        <name>Mg(2+)</name>
        <dbReference type="ChEBI" id="CHEBI:18420"/>
    </cofactor>
</comment>
<dbReference type="RefSeq" id="WP_345251006.1">
    <property type="nucleotide sequence ID" value="NZ_BAABFO010000017.1"/>
</dbReference>
<dbReference type="InterPro" id="IPR046945">
    <property type="entry name" value="RHMD-like"/>
</dbReference>
<evidence type="ECO:0000259" key="4">
    <source>
        <dbReference type="SMART" id="SM00922"/>
    </source>
</evidence>
<proteinExistence type="predicted"/>
<organism evidence="5 6">
    <name type="scientific">Pigmentiphaga soli</name>
    <dbReference type="NCBI Taxonomy" id="1007095"/>
    <lineage>
        <taxon>Bacteria</taxon>
        <taxon>Pseudomonadati</taxon>
        <taxon>Pseudomonadota</taxon>
        <taxon>Betaproteobacteria</taxon>
        <taxon>Burkholderiales</taxon>
        <taxon>Alcaligenaceae</taxon>
        <taxon>Pigmentiphaga</taxon>
    </lineage>
</organism>
<name>A0ABP8HCR4_9BURK</name>
<dbReference type="Gene3D" id="3.20.20.120">
    <property type="entry name" value="Enolase-like C-terminal domain"/>
    <property type="match status" value="1"/>
</dbReference>
<evidence type="ECO:0000313" key="5">
    <source>
        <dbReference type="EMBL" id="GAA4337542.1"/>
    </source>
</evidence>
<gene>
    <name evidence="5" type="ORF">GCM10023144_33390</name>
</gene>
<keyword evidence="6" id="KW-1185">Reference proteome</keyword>
<dbReference type="PANTHER" id="PTHR13794:SF58">
    <property type="entry name" value="MITOCHONDRIAL ENOLASE SUPERFAMILY MEMBER 1"/>
    <property type="match status" value="1"/>
</dbReference>
<dbReference type="SUPFAM" id="SSF51604">
    <property type="entry name" value="Enolase C-terminal domain-like"/>
    <property type="match status" value="1"/>
</dbReference>
<dbReference type="Pfam" id="PF13378">
    <property type="entry name" value="MR_MLE_C"/>
    <property type="match status" value="1"/>
</dbReference>
<evidence type="ECO:0000256" key="1">
    <source>
        <dbReference type="ARBA" id="ARBA00001946"/>
    </source>
</evidence>
<evidence type="ECO:0000256" key="3">
    <source>
        <dbReference type="ARBA" id="ARBA00022842"/>
    </source>
</evidence>
<protein>
    <submittedName>
        <fullName evidence="5">Mandelate racemase/muconate lactonizing enzyme family protein</fullName>
    </submittedName>
</protein>
<dbReference type="Gene3D" id="3.30.390.10">
    <property type="entry name" value="Enolase-like, N-terminal domain"/>
    <property type="match status" value="1"/>
</dbReference>
<dbReference type="PROSITE" id="PS00908">
    <property type="entry name" value="MR_MLE_1"/>
    <property type="match status" value="1"/>
</dbReference>
<dbReference type="SFLD" id="SFLDS00001">
    <property type="entry name" value="Enolase"/>
    <property type="match status" value="1"/>
</dbReference>
<accession>A0ABP8HCR4</accession>
<dbReference type="InterPro" id="IPR036849">
    <property type="entry name" value="Enolase-like_C_sf"/>
</dbReference>
<dbReference type="InterPro" id="IPR029017">
    <property type="entry name" value="Enolase-like_N"/>
</dbReference>
<dbReference type="SMART" id="SM00922">
    <property type="entry name" value="MR_MLE"/>
    <property type="match status" value="1"/>
</dbReference>
<comment type="caution">
    <text evidence="5">The sequence shown here is derived from an EMBL/GenBank/DDBJ whole genome shotgun (WGS) entry which is preliminary data.</text>
</comment>
<keyword evidence="2" id="KW-0479">Metal-binding</keyword>
<keyword evidence="3" id="KW-0460">Magnesium</keyword>
<reference evidence="6" key="1">
    <citation type="journal article" date="2019" name="Int. J. Syst. Evol. Microbiol.">
        <title>The Global Catalogue of Microorganisms (GCM) 10K type strain sequencing project: providing services to taxonomists for standard genome sequencing and annotation.</title>
        <authorList>
            <consortium name="The Broad Institute Genomics Platform"/>
            <consortium name="The Broad Institute Genome Sequencing Center for Infectious Disease"/>
            <person name="Wu L."/>
            <person name="Ma J."/>
        </authorList>
    </citation>
    <scope>NUCLEOTIDE SEQUENCE [LARGE SCALE GENOMIC DNA]</scope>
    <source>
        <strain evidence="6">JCM 17666</strain>
    </source>
</reference>
<evidence type="ECO:0000256" key="2">
    <source>
        <dbReference type="ARBA" id="ARBA00022723"/>
    </source>
</evidence>
<dbReference type="Proteomes" id="UP001501671">
    <property type="component" value="Unassembled WGS sequence"/>
</dbReference>
<dbReference type="InterPro" id="IPR018110">
    <property type="entry name" value="Mandel_Rmase/mucon_lact_enz_CS"/>
</dbReference>